<name>A0A2W2FNK0_9ACTN</name>
<organism evidence="1 2">
    <name type="scientific">Spongiactinospora gelatinilytica</name>
    <dbReference type="NCBI Taxonomy" id="2666298"/>
    <lineage>
        <taxon>Bacteria</taxon>
        <taxon>Bacillati</taxon>
        <taxon>Actinomycetota</taxon>
        <taxon>Actinomycetes</taxon>
        <taxon>Streptosporangiales</taxon>
        <taxon>Streptosporangiaceae</taxon>
        <taxon>Spongiactinospora</taxon>
    </lineage>
</organism>
<dbReference type="SUPFAM" id="SSF81301">
    <property type="entry name" value="Nucleotidyltransferase"/>
    <property type="match status" value="1"/>
</dbReference>
<keyword evidence="2" id="KW-1185">Reference proteome</keyword>
<dbReference type="CDD" id="cd05403">
    <property type="entry name" value="NT_KNTase_like"/>
    <property type="match status" value="1"/>
</dbReference>
<evidence type="ECO:0000313" key="1">
    <source>
        <dbReference type="EMBL" id="PZG37112.1"/>
    </source>
</evidence>
<dbReference type="Proteomes" id="UP000248544">
    <property type="component" value="Unassembled WGS sequence"/>
</dbReference>
<accession>A0A2W2FNK0</accession>
<evidence type="ECO:0000313" key="2">
    <source>
        <dbReference type="Proteomes" id="UP000248544"/>
    </source>
</evidence>
<reference evidence="1 2" key="1">
    <citation type="submission" date="2018-01" db="EMBL/GenBank/DDBJ databases">
        <title>Draft genome sequence of Sphaerisporangium sp. 7K107.</title>
        <authorList>
            <person name="Sahin N."/>
            <person name="Saygin H."/>
            <person name="Ay H."/>
        </authorList>
    </citation>
    <scope>NUCLEOTIDE SEQUENCE [LARGE SCALE GENOMIC DNA]</scope>
    <source>
        <strain evidence="1 2">7K107</strain>
    </source>
</reference>
<proteinExistence type="predicted"/>
<gene>
    <name evidence="1" type="ORF">C1I98_25925</name>
</gene>
<protein>
    <submittedName>
        <fullName evidence="1">Nucleotidyltransferase</fullName>
    </submittedName>
</protein>
<sequence>MAAVPLVALWVHGSLASGDFQLRRSDLDLLAVIAESPDRDQARRLTAVHRGLTDDHPLAARLHCSYLVKNHLHDPEREHLTWAFSELYHRPVSPVIRRELLRDGVTLYGPGPTGMIPPVTDGELTRFVRGELDGYWRPLTARLRPWLADDWVDSGVLTLGRATVTLRGGGMISKREAFPVLLELGAHPDLVGDIYDRRYGGPVRRSPAWRLRRARLARAFVGQGIDHALALPSL</sequence>
<keyword evidence="1" id="KW-0808">Transferase</keyword>
<dbReference type="EMBL" id="POUA01000242">
    <property type="protein sequence ID" value="PZG37112.1"/>
    <property type="molecule type" value="Genomic_DNA"/>
</dbReference>
<dbReference type="InterPro" id="IPR043519">
    <property type="entry name" value="NT_sf"/>
</dbReference>
<dbReference type="AlphaFoldDB" id="A0A2W2FNK0"/>
<comment type="caution">
    <text evidence="1">The sequence shown here is derived from an EMBL/GenBank/DDBJ whole genome shotgun (WGS) entry which is preliminary data.</text>
</comment>
<dbReference type="GO" id="GO:0016740">
    <property type="term" value="F:transferase activity"/>
    <property type="evidence" value="ECO:0007669"/>
    <property type="project" value="UniProtKB-KW"/>
</dbReference>